<feature type="compositionally biased region" description="Polar residues" evidence="1">
    <location>
        <begin position="1"/>
        <end position="10"/>
    </location>
</feature>
<organism evidence="2 3">
    <name type="scientific">Engystomops pustulosus</name>
    <name type="common">Tungara frog</name>
    <name type="synonym">Physalaemus pustulosus</name>
    <dbReference type="NCBI Taxonomy" id="76066"/>
    <lineage>
        <taxon>Eukaryota</taxon>
        <taxon>Metazoa</taxon>
        <taxon>Chordata</taxon>
        <taxon>Craniata</taxon>
        <taxon>Vertebrata</taxon>
        <taxon>Euteleostomi</taxon>
        <taxon>Amphibia</taxon>
        <taxon>Batrachia</taxon>
        <taxon>Anura</taxon>
        <taxon>Neobatrachia</taxon>
        <taxon>Hyloidea</taxon>
        <taxon>Leptodactylidae</taxon>
        <taxon>Leiuperinae</taxon>
        <taxon>Engystomops</taxon>
    </lineage>
</organism>
<proteinExistence type="predicted"/>
<sequence>MSPGQNPLSETRSHISLAGRQLPEVHRRGKHKSLWRNNMSRSRVLPHNIRSTGQGVSLDVFLCRAKMDSEVKARKEEGPPGLTWIQTLSRLKVLKVFVVRENADWKSGSLQQMTPLFQSQLDG</sequence>
<evidence type="ECO:0000256" key="1">
    <source>
        <dbReference type="SAM" id="MobiDB-lite"/>
    </source>
</evidence>
<evidence type="ECO:0000313" key="3">
    <source>
        <dbReference type="Proteomes" id="UP000824782"/>
    </source>
</evidence>
<reference evidence="2" key="1">
    <citation type="thesis" date="2020" institute="ProQuest LLC" country="789 East Eisenhower Parkway, Ann Arbor, MI, USA">
        <title>Comparative Genomics and Chromosome Evolution.</title>
        <authorList>
            <person name="Mudd A.B."/>
        </authorList>
    </citation>
    <scope>NUCLEOTIDE SEQUENCE</scope>
    <source>
        <strain evidence="2">237g6f4</strain>
        <tissue evidence="2">Blood</tissue>
    </source>
</reference>
<feature type="region of interest" description="Disordered" evidence="1">
    <location>
        <begin position="1"/>
        <end position="39"/>
    </location>
</feature>
<dbReference type="Proteomes" id="UP000824782">
    <property type="component" value="Unassembled WGS sequence"/>
</dbReference>
<dbReference type="EMBL" id="WNYA01024935">
    <property type="protein sequence ID" value="KAG8537967.1"/>
    <property type="molecule type" value="Genomic_DNA"/>
</dbReference>
<dbReference type="AlphaFoldDB" id="A0AAV6YL94"/>
<comment type="caution">
    <text evidence="2">The sequence shown here is derived from an EMBL/GenBank/DDBJ whole genome shotgun (WGS) entry which is preliminary data.</text>
</comment>
<keyword evidence="3" id="KW-1185">Reference proteome</keyword>
<gene>
    <name evidence="2" type="ORF">GDO81_023498</name>
</gene>
<accession>A0AAV6YL94</accession>
<evidence type="ECO:0000313" key="2">
    <source>
        <dbReference type="EMBL" id="KAG8537967.1"/>
    </source>
</evidence>
<protein>
    <submittedName>
        <fullName evidence="2">Uncharacterized protein</fullName>
    </submittedName>
</protein>
<name>A0AAV6YL94_ENGPU</name>